<comment type="caution">
    <text evidence="4">The sequence shown here is derived from an EMBL/GenBank/DDBJ whole genome shotgun (WGS) entry which is preliminary data.</text>
</comment>
<keyword evidence="5" id="KW-1185">Reference proteome</keyword>
<organism evidence="4 5">
    <name type="scientific">Homoserinimonas hongtaonis</name>
    <dbReference type="NCBI Taxonomy" id="2079791"/>
    <lineage>
        <taxon>Bacteria</taxon>
        <taxon>Bacillati</taxon>
        <taxon>Actinomycetota</taxon>
        <taxon>Actinomycetes</taxon>
        <taxon>Micrococcales</taxon>
        <taxon>Microbacteriaceae</taxon>
        <taxon>Homoserinimonas</taxon>
    </lineage>
</organism>
<evidence type="ECO:0000313" key="5">
    <source>
        <dbReference type="Proteomes" id="UP000244978"/>
    </source>
</evidence>
<dbReference type="SUPFAM" id="SSF55811">
    <property type="entry name" value="Nudix"/>
    <property type="match status" value="1"/>
</dbReference>
<dbReference type="EMBL" id="QEEX01000001">
    <property type="protein sequence ID" value="PWB96419.1"/>
    <property type="molecule type" value="Genomic_DNA"/>
</dbReference>
<evidence type="ECO:0000256" key="1">
    <source>
        <dbReference type="ARBA" id="ARBA00001946"/>
    </source>
</evidence>
<proteinExistence type="predicted"/>
<dbReference type="PROSITE" id="PS51462">
    <property type="entry name" value="NUDIX"/>
    <property type="match status" value="1"/>
</dbReference>
<dbReference type="PANTHER" id="PTHR43046:SF2">
    <property type="entry name" value="8-OXO-DGTP DIPHOSPHATASE-RELATED"/>
    <property type="match status" value="1"/>
</dbReference>
<name>A0A2U1SXT8_9MICO</name>
<keyword evidence="2 4" id="KW-0378">Hydrolase</keyword>
<dbReference type="KEGG" id="salc:C2138_04855"/>
<reference evidence="5" key="1">
    <citation type="submission" date="2018-04" db="EMBL/GenBank/DDBJ databases">
        <authorList>
            <person name="Liu S."/>
            <person name="Wang Z."/>
            <person name="Li J."/>
        </authorList>
    </citation>
    <scope>NUCLEOTIDE SEQUENCE [LARGE SCALE GENOMIC DNA]</scope>
    <source>
        <strain evidence="5">S1194</strain>
    </source>
</reference>
<protein>
    <submittedName>
        <fullName evidence="4">NUDIX hydrolase</fullName>
    </submittedName>
</protein>
<dbReference type="GO" id="GO:0016787">
    <property type="term" value="F:hydrolase activity"/>
    <property type="evidence" value="ECO:0007669"/>
    <property type="project" value="UniProtKB-KW"/>
</dbReference>
<feature type="domain" description="Nudix hydrolase" evidence="3">
    <location>
        <begin position="27"/>
        <end position="154"/>
    </location>
</feature>
<accession>A0A2U1SXT8</accession>
<dbReference type="OrthoDB" id="3404294at2"/>
<sequence length="156" mass="17422">MTQVPSFRPQSSGDGWVEGRDGEKFWGLFGAAGLLVHDRDRGILMQHRSTWSHFGGTWGLPGGARHENETAYDAAVREAGEEADVPADAISPLFESVLDLGFWSYTTVAVETTRPFEPRISDPESLELRWIPVDELTGLALHPFFARSWPELRARL</sequence>
<dbReference type="PROSITE" id="PS00893">
    <property type="entry name" value="NUDIX_BOX"/>
    <property type="match status" value="1"/>
</dbReference>
<comment type="cofactor">
    <cofactor evidence="1">
        <name>Mg(2+)</name>
        <dbReference type="ChEBI" id="CHEBI:18420"/>
    </cofactor>
</comment>
<dbReference type="PANTHER" id="PTHR43046">
    <property type="entry name" value="GDP-MANNOSE MANNOSYL HYDROLASE"/>
    <property type="match status" value="1"/>
</dbReference>
<dbReference type="Proteomes" id="UP000244978">
    <property type="component" value="Unassembled WGS sequence"/>
</dbReference>
<dbReference type="InterPro" id="IPR015797">
    <property type="entry name" value="NUDIX_hydrolase-like_dom_sf"/>
</dbReference>
<evidence type="ECO:0000313" key="4">
    <source>
        <dbReference type="EMBL" id="PWB96419.1"/>
    </source>
</evidence>
<dbReference type="Pfam" id="PF00293">
    <property type="entry name" value="NUDIX"/>
    <property type="match status" value="1"/>
</dbReference>
<evidence type="ECO:0000256" key="2">
    <source>
        <dbReference type="ARBA" id="ARBA00022801"/>
    </source>
</evidence>
<evidence type="ECO:0000259" key="3">
    <source>
        <dbReference type="PROSITE" id="PS51462"/>
    </source>
</evidence>
<gene>
    <name evidence="4" type="ORF">DF220_00100</name>
</gene>
<dbReference type="InterPro" id="IPR000086">
    <property type="entry name" value="NUDIX_hydrolase_dom"/>
</dbReference>
<dbReference type="AlphaFoldDB" id="A0A2U1SXT8"/>
<dbReference type="RefSeq" id="WP_108515969.1">
    <property type="nucleotide sequence ID" value="NZ_CP026951.1"/>
</dbReference>
<dbReference type="Gene3D" id="3.90.79.10">
    <property type="entry name" value="Nucleoside Triphosphate Pyrophosphohydrolase"/>
    <property type="match status" value="1"/>
</dbReference>
<dbReference type="InterPro" id="IPR020084">
    <property type="entry name" value="NUDIX_hydrolase_CS"/>
</dbReference>